<evidence type="ECO:0000256" key="1">
    <source>
        <dbReference type="SAM" id="Phobius"/>
    </source>
</evidence>
<reference evidence="2 3" key="1">
    <citation type="submission" date="2019-02" db="EMBL/GenBank/DDBJ databases">
        <title>Deep-cultivation of Planctomycetes and their phenomic and genomic characterization uncovers novel biology.</title>
        <authorList>
            <person name="Wiegand S."/>
            <person name="Jogler M."/>
            <person name="Boedeker C."/>
            <person name="Pinto D."/>
            <person name="Vollmers J."/>
            <person name="Rivas-Marin E."/>
            <person name="Kohn T."/>
            <person name="Peeters S.H."/>
            <person name="Heuer A."/>
            <person name="Rast P."/>
            <person name="Oberbeckmann S."/>
            <person name="Bunk B."/>
            <person name="Jeske O."/>
            <person name="Meyerdierks A."/>
            <person name="Storesund J.E."/>
            <person name="Kallscheuer N."/>
            <person name="Luecker S."/>
            <person name="Lage O.M."/>
            <person name="Pohl T."/>
            <person name="Merkel B.J."/>
            <person name="Hornburger P."/>
            <person name="Mueller R.-W."/>
            <person name="Bruemmer F."/>
            <person name="Labrenz M."/>
            <person name="Spormann A.M."/>
            <person name="Op Den Camp H."/>
            <person name="Overmann J."/>
            <person name="Amann R."/>
            <person name="Jetten M.S.M."/>
            <person name="Mascher T."/>
            <person name="Medema M.H."/>
            <person name="Devos D.P."/>
            <person name="Kaster A.-K."/>
            <person name="Ovreas L."/>
            <person name="Rohde M."/>
            <person name="Galperin M.Y."/>
            <person name="Jogler C."/>
        </authorList>
    </citation>
    <scope>NUCLEOTIDE SEQUENCE [LARGE SCALE GENOMIC DNA]</scope>
    <source>
        <strain evidence="2 3">Pla52n</strain>
    </source>
</reference>
<keyword evidence="3" id="KW-1185">Reference proteome</keyword>
<sequence>MAERCRGGNARVVPNAFGAVFYVFFPSFKALTWGIFPDRGRLPQRTRIERAELTEGESEEQNPRVAILCGLVLHSHPLAVHFCLRRYFLSQVSER</sequence>
<feature type="transmembrane region" description="Helical" evidence="1">
    <location>
        <begin position="12"/>
        <end position="36"/>
    </location>
</feature>
<keyword evidence="1" id="KW-0472">Membrane</keyword>
<keyword evidence="1" id="KW-1133">Transmembrane helix</keyword>
<keyword evidence="1" id="KW-0812">Transmembrane</keyword>
<dbReference type="AlphaFoldDB" id="A0A5C6AMS6"/>
<organism evidence="2 3">
    <name type="scientific">Stieleria varia</name>
    <dbReference type="NCBI Taxonomy" id="2528005"/>
    <lineage>
        <taxon>Bacteria</taxon>
        <taxon>Pseudomonadati</taxon>
        <taxon>Planctomycetota</taxon>
        <taxon>Planctomycetia</taxon>
        <taxon>Pirellulales</taxon>
        <taxon>Pirellulaceae</taxon>
        <taxon>Stieleria</taxon>
    </lineage>
</organism>
<gene>
    <name evidence="2" type="ORF">Pla52n_43300</name>
</gene>
<comment type="caution">
    <text evidence="2">The sequence shown here is derived from an EMBL/GenBank/DDBJ whole genome shotgun (WGS) entry which is preliminary data.</text>
</comment>
<accession>A0A5C6AMS6</accession>
<dbReference type="EMBL" id="SJPN01000005">
    <property type="protein sequence ID" value="TWU00960.1"/>
    <property type="molecule type" value="Genomic_DNA"/>
</dbReference>
<protein>
    <submittedName>
        <fullName evidence="2">Uncharacterized protein</fullName>
    </submittedName>
</protein>
<name>A0A5C6AMS6_9BACT</name>
<proteinExistence type="predicted"/>
<dbReference type="Proteomes" id="UP000320176">
    <property type="component" value="Unassembled WGS sequence"/>
</dbReference>
<evidence type="ECO:0000313" key="3">
    <source>
        <dbReference type="Proteomes" id="UP000320176"/>
    </source>
</evidence>
<evidence type="ECO:0000313" key="2">
    <source>
        <dbReference type="EMBL" id="TWU00960.1"/>
    </source>
</evidence>